<dbReference type="PRINTS" id="PR00080">
    <property type="entry name" value="SDRFAMILY"/>
</dbReference>
<dbReference type="PANTHER" id="PTHR42760:SF133">
    <property type="entry name" value="3-OXOACYL-[ACYL-CARRIER-PROTEIN] REDUCTASE"/>
    <property type="match status" value="1"/>
</dbReference>
<dbReference type="SUPFAM" id="SSF51735">
    <property type="entry name" value="NAD(P)-binding Rossmann-fold domains"/>
    <property type="match status" value="1"/>
</dbReference>
<accession>A0AAW8DU05</accession>
<dbReference type="EMBL" id="JAUSRR010000003">
    <property type="protein sequence ID" value="MDP9922711.1"/>
    <property type="molecule type" value="Genomic_DNA"/>
</dbReference>
<dbReference type="GO" id="GO:0006633">
    <property type="term" value="P:fatty acid biosynthetic process"/>
    <property type="evidence" value="ECO:0007669"/>
    <property type="project" value="TreeGrafter"/>
</dbReference>
<evidence type="ECO:0000256" key="2">
    <source>
        <dbReference type="ARBA" id="ARBA00023002"/>
    </source>
</evidence>
<dbReference type="PRINTS" id="PR00081">
    <property type="entry name" value="GDHRDH"/>
</dbReference>
<dbReference type="SMART" id="SM00822">
    <property type="entry name" value="PKS_KR"/>
    <property type="match status" value="1"/>
</dbReference>
<evidence type="ECO:0000256" key="3">
    <source>
        <dbReference type="RuleBase" id="RU000363"/>
    </source>
</evidence>
<feature type="domain" description="Ketoreductase" evidence="4">
    <location>
        <begin position="10"/>
        <end position="192"/>
    </location>
</feature>
<dbReference type="RefSeq" id="WP_307636311.1">
    <property type="nucleotide sequence ID" value="NZ_JAUSRR010000003.1"/>
</dbReference>
<proteinExistence type="inferred from homology"/>
<organism evidence="5 6">
    <name type="scientific">Variovorax boronicumulans</name>
    <dbReference type="NCBI Taxonomy" id="436515"/>
    <lineage>
        <taxon>Bacteria</taxon>
        <taxon>Pseudomonadati</taxon>
        <taxon>Pseudomonadota</taxon>
        <taxon>Betaproteobacteria</taxon>
        <taxon>Burkholderiales</taxon>
        <taxon>Comamonadaceae</taxon>
        <taxon>Variovorax</taxon>
    </lineage>
</organism>
<sequence length="259" mass="27066">MTQHQALQGQVVVVTGAASGIGFACASEFARSGATVVLLDRDAQALSCAAASLGGPAPAQAWPCDVTDSDALALGIAALEKAHGRIDVLVNCAGINSPNRHFARTSAAEWDRVVAVNLSGMFYACHAVLAGMRSRGGGTIINFASWAGRHAAFFPGVAYSASKRAVLALTESINIEEGLNGIRATAIVPEEVATAIVDQRPVPPTPEERARMLTPEDVASCVVFAACMPPRACVNELVVSPTWNRDYLGLHRTALTSRT</sequence>
<evidence type="ECO:0000313" key="5">
    <source>
        <dbReference type="EMBL" id="MDP9922711.1"/>
    </source>
</evidence>
<evidence type="ECO:0000313" key="6">
    <source>
        <dbReference type="Proteomes" id="UP001244295"/>
    </source>
</evidence>
<evidence type="ECO:0000256" key="1">
    <source>
        <dbReference type="ARBA" id="ARBA00006484"/>
    </source>
</evidence>
<comment type="caution">
    <text evidence="5">The sequence shown here is derived from an EMBL/GenBank/DDBJ whole genome shotgun (WGS) entry which is preliminary data.</text>
</comment>
<comment type="similarity">
    <text evidence="1 3">Belongs to the short-chain dehydrogenases/reductases (SDR) family.</text>
</comment>
<dbReference type="Gene3D" id="3.40.50.720">
    <property type="entry name" value="NAD(P)-binding Rossmann-like Domain"/>
    <property type="match status" value="1"/>
</dbReference>
<dbReference type="CDD" id="cd05233">
    <property type="entry name" value="SDR_c"/>
    <property type="match status" value="1"/>
</dbReference>
<dbReference type="InterPro" id="IPR002347">
    <property type="entry name" value="SDR_fam"/>
</dbReference>
<dbReference type="InterPro" id="IPR036291">
    <property type="entry name" value="NAD(P)-bd_dom_sf"/>
</dbReference>
<reference evidence="5" key="1">
    <citation type="submission" date="2023-07" db="EMBL/GenBank/DDBJ databases">
        <title>Sorghum-associated microbial communities from plants grown in Nebraska, USA.</title>
        <authorList>
            <person name="Schachtman D."/>
        </authorList>
    </citation>
    <scope>NUCLEOTIDE SEQUENCE</scope>
    <source>
        <strain evidence="5">DS2795</strain>
    </source>
</reference>
<name>A0AAW8DU05_9BURK</name>
<keyword evidence="2" id="KW-0560">Oxidoreductase</keyword>
<evidence type="ECO:0000259" key="4">
    <source>
        <dbReference type="SMART" id="SM00822"/>
    </source>
</evidence>
<dbReference type="PANTHER" id="PTHR42760">
    <property type="entry name" value="SHORT-CHAIN DEHYDROGENASES/REDUCTASES FAMILY MEMBER"/>
    <property type="match status" value="1"/>
</dbReference>
<dbReference type="Proteomes" id="UP001244295">
    <property type="component" value="Unassembled WGS sequence"/>
</dbReference>
<dbReference type="Pfam" id="PF00106">
    <property type="entry name" value="adh_short"/>
    <property type="match status" value="1"/>
</dbReference>
<dbReference type="InterPro" id="IPR057326">
    <property type="entry name" value="KR_dom"/>
</dbReference>
<dbReference type="FunFam" id="3.40.50.720:FF:000084">
    <property type="entry name" value="Short-chain dehydrogenase reductase"/>
    <property type="match status" value="1"/>
</dbReference>
<protein>
    <submittedName>
        <fullName evidence="5">NAD(P)-dependent dehydrogenase (Short-subunit alcohol dehydrogenase family)</fullName>
    </submittedName>
</protein>
<dbReference type="AlphaFoldDB" id="A0AAW8DU05"/>
<dbReference type="GO" id="GO:0016616">
    <property type="term" value="F:oxidoreductase activity, acting on the CH-OH group of donors, NAD or NADP as acceptor"/>
    <property type="evidence" value="ECO:0007669"/>
    <property type="project" value="UniProtKB-ARBA"/>
</dbReference>
<dbReference type="GO" id="GO:0048038">
    <property type="term" value="F:quinone binding"/>
    <property type="evidence" value="ECO:0007669"/>
    <property type="project" value="TreeGrafter"/>
</dbReference>
<gene>
    <name evidence="5" type="ORF">J2W25_001732</name>
</gene>